<dbReference type="Proteomes" id="UP001152561">
    <property type="component" value="Unassembled WGS sequence"/>
</dbReference>
<proteinExistence type="inferred from homology"/>
<dbReference type="PANTHER" id="PTHR43051">
    <property type="entry name" value="POLYNUCLEOTIDE ADENYLYLTRANSFERASE FAMILY PROTEIN"/>
    <property type="match status" value="1"/>
</dbReference>
<dbReference type="GO" id="GO:0000166">
    <property type="term" value="F:nucleotide binding"/>
    <property type="evidence" value="ECO:0007669"/>
    <property type="project" value="UniProtKB-KW"/>
</dbReference>
<dbReference type="Pfam" id="PF12627">
    <property type="entry name" value="PolyA_pol_RNAbd"/>
    <property type="match status" value="1"/>
</dbReference>
<evidence type="ECO:0000256" key="5">
    <source>
        <dbReference type="SAM" id="MobiDB-lite"/>
    </source>
</evidence>
<dbReference type="EMBL" id="JAJAGQ010000021">
    <property type="protein sequence ID" value="KAJ8531428.1"/>
    <property type="molecule type" value="Genomic_DNA"/>
</dbReference>
<feature type="domain" description="tRNA nucleotidyltransferase/poly(A) polymerase RNA and SrmB- binding" evidence="7">
    <location>
        <begin position="248"/>
        <end position="306"/>
    </location>
</feature>
<keyword evidence="2 4" id="KW-0808">Transferase</keyword>
<evidence type="ECO:0008006" key="10">
    <source>
        <dbReference type="Google" id="ProtNLM"/>
    </source>
</evidence>
<dbReference type="CDD" id="cd05398">
    <property type="entry name" value="NT_ClassII-CCAase"/>
    <property type="match status" value="1"/>
</dbReference>
<dbReference type="GO" id="GO:0016779">
    <property type="term" value="F:nucleotidyltransferase activity"/>
    <property type="evidence" value="ECO:0007669"/>
    <property type="project" value="InterPro"/>
</dbReference>
<dbReference type="AlphaFoldDB" id="A0A9Q1L8H4"/>
<dbReference type="SUPFAM" id="SSF81891">
    <property type="entry name" value="Poly A polymerase C-terminal region-like"/>
    <property type="match status" value="1"/>
</dbReference>
<dbReference type="InterPro" id="IPR032828">
    <property type="entry name" value="PolyA_RNA-bd"/>
</dbReference>
<dbReference type="Pfam" id="PF01743">
    <property type="entry name" value="PolyA_pol"/>
    <property type="match status" value="1"/>
</dbReference>
<dbReference type="GO" id="GO:0003723">
    <property type="term" value="F:RNA binding"/>
    <property type="evidence" value="ECO:0007669"/>
    <property type="project" value="UniProtKB-KW"/>
</dbReference>
<evidence type="ECO:0000256" key="3">
    <source>
        <dbReference type="ARBA" id="ARBA00022741"/>
    </source>
</evidence>
<dbReference type="PANTHER" id="PTHR43051:SF1">
    <property type="entry name" value="POLYNUCLEOTIDE ADENYLYLTRANSFERASE FAMILY PROTEIN"/>
    <property type="match status" value="1"/>
</dbReference>
<dbReference type="Gene3D" id="3.30.460.10">
    <property type="entry name" value="Beta Polymerase, domain 2"/>
    <property type="match status" value="1"/>
</dbReference>
<dbReference type="SUPFAM" id="SSF81301">
    <property type="entry name" value="Nucleotidyltransferase"/>
    <property type="match status" value="1"/>
</dbReference>
<comment type="caution">
    <text evidence="8">The sequence shown here is derived from an EMBL/GenBank/DDBJ whole genome shotgun (WGS) entry which is preliminary data.</text>
</comment>
<keyword evidence="9" id="KW-1185">Reference proteome</keyword>
<comment type="similarity">
    <text evidence="1 4">Belongs to the tRNA nucleotidyltransferase/poly(A) polymerase family.</text>
</comment>
<keyword evidence="3" id="KW-0547">Nucleotide-binding</keyword>
<accession>A0A9Q1L8H4</accession>
<feature type="region of interest" description="Disordered" evidence="5">
    <location>
        <begin position="685"/>
        <end position="722"/>
    </location>
</feature>
<dbReference type="InterPro" id="IPR052191">
    <property type="entry name" value="tRNA_ntf/polyA_polymerase_I"/>
</dbReference>
<feature type="domain" description="Poly A polymerase head" evidence="6">
    <location>
        <begin position="91"/>
        <end position="220"/>
    </location>
</feature>
<feature type="compositionally biased region" description="Basic and acidic residues" evidence="5">
    <location>
        <begin position="685"/>
        <end position="694"/>
    </location>
</feature>
<reference evidence="9" key="1">
    <citation type="journal article" date="2023" name="Proc. Natl. Acad. Sci. U.S.A.">
        <title>Genomic and structural basis for evolution of tropane alkaloid biosynthesis.</title>
        <authorList>
            <person name="Wanga Y.-J."/>
            <person name="Taina T."/>
            <person name="Yua J.-Y."/>
            <person name="Lia J."/>
            <person name="Xua B."/>
            <person name="Chenc J."/>
            <person name="D'Auriad J.C."/>
            <person name="Huanga J.-P."/>
            <person name="Huanga S.-X."/>
        </authorList>
    </citation>
    <scope>NUCLEOTIDE SEQUENCE [LARGE SCALE GENOMIC DNA]</scope>
    <source>
        <strain evidence="9">cv. KIB-2019</strain>
    </source>
</reference>
<dbReference type="InterPro" id="IPR002646">
    <property type="entry name" value="PolA_pol_head_dom"/>
</dbReference>
<gene>
    <name evidence="8" type="ORF">K7X08_026862</name>
</gene>
<evidence type="ECO:0000256" key="1">
    <source>
        <dbReference type="ARBA" id="ARBA00007265"/>
    </source>
</evidence>
<dbReference type="Gene3D" id="1.10.3090.10">
    <property type="entry name" value="cca-adding enzyme, domain 2"/>
    <property type="match status" value="1"/>
</dbReference>
<evidence type="ECO:0000259" key="7">
    <source>
        <dbReference type="Pfam" id="PF12627"/>
    </source>
</evidence>
<dbReference type="GO" id="GO:0001680">
    <property type="term" value="P:tRNA 3'-terminal CCA addition"/>
    <property type="evidence" value="ECO:0007669"/>
    <property type="project" value="UniProtKB-ARBA"/>
</dbReference>
<protein>
    <recommendedName>
        <fullName evidence="10">Poly(A) polymerase</fullName>
    </recommendedName>
</protein>
<dbReference type="OrthoDB" id="445712at2759"/>
<evidence type="ECO:0000259" key="6">
    <source>
        <dbReference type="Pfam" id="PF01743"/>
    </source>
</evidence>
<organism evidence="8 9">
    <name type="scientific">Anisodus acutangulus</name>
    <dbReference type="NCBI Taxonomy" id="402998"/>
    <lineage>
        <taxon>Eukaryota</taxon>
        <taxon>Viridiplantae</taxon>
        <taxon>Streptophyta</taxon>
        <taxon>Embryophyta</taxon>
        <taxon>Tracheophyta</taxon>
        <taxon>Spermatophyta</taxon>
        <taxon>Magnoliopsida</taxon>
        <taxon>eudicotyledons</taxon>
        <taxon>Gunneridae</taxon>
        <taxon>Pentapetalae</taxon>
        <taxon>asterids</taxon>
        <taxon>lamiids</taxon>
        <taxon>Solanales</taxon>
        <taxon>Solanaceae</taxon>
        <taxon>Solanoideae</taxon>
        <taxon>Hyoscyameae</taxon>
        <taxon>Anisodus</taxon>
    </lineage>
</organism>
<keyword evidence="4" id="KW-0694">RNA-binding</keyword>
<evidence type="ECO:0000313" key="9">
    <source>
        <dbReference type="Proteomes" id="UP001152561"/>
    </source>
</evidence>
<name>A0A9Q1L8H4_9SOLA</name>
<dbReference type="InterPro" id="IPR043519">
    <property type="entry name" value="NT_sf"/>
</dbReference>
<sequence>MGAISKLTRDNALLSRLKSILPLQKFKHTFSECEGQSQFGDTGTSSVIEAGEIDFSKWRKLDSRNFGISRSSIPPSAWVVLKILHGEGFEAYLVGGCVRDLILNRIPKDFDIITNARLPQIKKQFHRCEIVGRRFPICRVHAKGSVVEVSSFDTVAKHAEKEEELFDPKMPQGCAQKDFILWKNSMQRDFTINSLFFNPFVNRIYDYANAMGDLRSLKLRTLVPAHLSFGEDSARILRGLRLAARVNLSFTKEIEDAMHELTSSIVSLSKSRIMMELNYMMSYGAAEPSLSLLQRYNILEIVLPFHGAYLAQQASKQLDKSSVMLMKLFSSLDQLVTCGQPSHDSVWVALLAFHLALITHPQHAFVILTFASVLYHPNWEEAVKFAEKHSEDAAVYGPEFSDSQGSISDDELATKVAQLAVQVQKSINILADRDSLLEAMSKFPGASCSGLVFVSNKMGRAVEFMFDILVKDVTSLKTRRNIYSIDYCSLGKGHMRETRLLLGKVILDTIVPGVTSGVNDQQKEDASQEYFHENLELIKTKFASEDDFEELNENYELQHDIFEKKKLSQKGCSDLVEVVTEKQKIVATMKKQELIYDTDFLSQELDREYTVNKIKTKGENSQLPKDEIRMLLEEVKYRLHTGKEKKNDEKETAINPLNLLMNNVASKDRKFTKKHDSLQKHSIEEVNEKLDNKNHNSQGKKLASAEKGKHTVSKRTLSSLFR</sequence>
<evidence type="ECO:0000256" key="2">
    <source>
        <dbReference type="ARBA" id="ARBA00022679"/>
    </source>
</evidence>
<evidence type="ECO:0000256" key="4">
    <source>
        <dbReference type="RuleBase" id="RU003953"/>
    </source>
</evidence>
<evidence type="ECO:0000313" key="8">
    <source>
        <dbReference type="EMBL" id="KAJ8531428.1"/>
    </source>
</evidence>